<dbReference type="Gene3D" id="1.10.287.130">
    <property type="match status" value="1"/>
</dbReference>
<keyword evidence="4" id="KW-0418">Kinase</keyword>
<name>A0A419RR89_9SPHN</name>
<protein>
    <recommendedName>
        <fullName evidence="2">histidine kinase</fullName>
        <ecNumber evidence="2">2.7.13.3</ecNumber>
    </recommendedName>
</protein>
<evidence type="ECO:0000256" key="1">
    <source>
        <dbReference type="ARBA" id="ARBA00000085"/>
    </source>
</evidence>
<dbReference type="OrthoDB" id="9813151at2"/>
<dbReference type="Pfam" id="PF00512">
    <property type="entry name" value="HisKA"/>
    <property type="match status" value="1"/>
</dbReference>
<dbReference type="InterPro" id="IPR036097">
    <property type="entry name" value="HisK_dim/P_sf"/>
</dbReference>
<dbReference type="SMART" id="SM00388">
    <property type="entry name" value="HisKA"/>
    <property type="match status" value="1"/>
</dbReference>
<dbReference type="AlphaFoldDB" id="A0A419RR89"/>
<dbReference type="CDD" id="cd00082">
    <property type="entry name" value="HisKA"/>
    <property type="match status" value="1"/>
</dbReference>
<organism evidence="4 5">
    <name type="scientific">Aurantiacibacter aquimixticola</name>
    <dbReference type="NCBI Taxonomy" id="1958945"/>
    <lineage>
        <taxon>Bacteria</taxon>
        <taxon>Pseudomonadati</taxon>
        <taxon>Pseudomonadota</taxon>
        <taxon>Alphaproteobacteria</taxon>
        <taxon>Sphingomonadales</taxon>
        <taxon>Erythrobacteraceae</taxon>
        <taxon>Aurantiacibacter</taxon>
    </lineage>
</organism>
<keyword evidence="5" id="KW-1185">Reference proteome</keyword>
<proteinExistence type="predicted"/>
<keyword evidence="4" id="KW-0808">Transferase</keyword>
<evidence type="ECO:0000313" key="4">
    <source>
        <dbReference type="EMBL" id="RJY08295.1"/>
    </source>
</evidence>
<dbReference type="EC" id="2.7.13.3" evidence="2"/>
<reference evidence="4 5" key="1">
    <citation type="journal article" date="2017" name="Int. J. Syst. Evol. Microbiol.">
        <title>Erythrobacter aquimixticola sp. nov., isolated from the junction between the ocean and a freshwater spring.</title>
        <authorList>
            <person name="Park S."/>
            <person name="Jung Y.T."/>
            <person name="Choi S.J."/>
            <person name="Yoon J.H."/>
        </authorList>
    </citation>
    <scope>NUCLEOTIDE SEQUENCE [LARGE SCALE GENOMIC DNA]</scope>
    <source>
        <strain evidence="4 5">JSSK-14</strain>
    </source>
</reference>
<dbReference type="SUPFAM" id="SSF47384">
    <property type="entry name" value="Homodimeric domain of signal transducing histidine kinase"/>
    <property type="match status" value="1"/>
</dbReference>
<dbReference type="InterPro" id="IPR003661">
    <property type="entry name" value="HisK_dim/P_dom"/>
</dbReference>
<evidence type="ECO:0000313" key="5">
    <source>
        <dbReference type="Proteomes" id="UP000285232"/>
    </source>
</evidence>
<sequence>MQFDDRLATVLRNRADGELAARTQFRQLLDLLGTAQDSADSELRNAAYARLSELAETLPQEEQARILREPGIRLRRPRLVRLLAAGDAKTAASAMATARLTDEQWLALIPDLPVTARGFLRHRRDLSDDVKALLKRLGVHDLALPEPVQAAAERARGDRADGSPAAGIGALRQRIEAFTETRRSQPRAPRLPLGDREESAPLTAIDFATDPGGTVIWSGGKAAPMMVGMALLPPSGGTLATLAPATIAAALRRGPLNAEEVAIDAAPQISGGWLIEAAPLFHRQTGGFLGYRGRLTRAPEKSDTGESQGDQMRQVLHELRTPVNAIQGFAEIIQQQLFGTAPHEYRAHAAAISVDSAKLLAGFDEVDRLVKLENAVVALDEGRTDLRATITETTQRLQGVLRPRNAGFALDVSDGDFTVALDRGEALALCWRLLATAAGALAPGEQIALSLRSDGAKVELQMDVPRALAENGRPDTTSNARRRAVSAGIFGPSFSFRLAQAEARAAGGSLTCDDHRVTLVLPALTGSADDPSAETGRASG</sequence>
<comment type="caution">
    <text evidence="4">The sequence shown here is derived from an EMBL/GenBank/DDBJ whole genome shotgun (WGS) entry which is preliminary data.</text>
</comment>
<feature type="domain" description="Signal transduction histidine kinase dimerisation/phosphoacceptor" evidence="3">
    <location>
        <begin position="307"/>
        <end position="375"/>
    </location>
</feature>
<accession>A0A419RR89</accession>
<evidence type="ECO:0000256" key="2">
    <source>
        <dbReference type="ARBA" id="ARBA00012438"/>
    </source>
</evidence>
<dbReference type="Proteomes" id="UP000285232">
    <property type="component" value="Unassembled WGS sequence"/>
</dbReference>
<dbReference type="RefSeq" id="WP_120047182.1">
    <property type="nucleotide sequence ID" value="NZ_RAHX01000001.1"/>
</dbReference>
<dbReference type="EMBL" id="RAHX01000001">
    <property type="protein sequence ID" value="RJY08295.1"/>
    <property type="molecule type" value="Genomic_DNA"/>
</dbReference>
<evidence type="ECO:0000259" key="3">
    <source>
        <dbReference type="SMART" id="SM00388"/>
    </source>
</evidence>
<gene>
    <name evidence="4" type="ORF">D6201_02025</name>
</gene>
<comment type="catalytic activity">
    <reaction evidence="1">
        <text>ATP + protein L-histidine = ADP + protein N-phospho-L-histidine.</text>
        <dbReference type="EC" id="2.7.13.3"/>
    </reaction>
</comment>
<dbReference type="GO" id="GO:0000155">
    <property type="term" value="F:phosphorelay sensor kinase activity"/>
    <property type="evidence" value="ECO:0007669"/>
    <property type="project" value="InterPro"/>
</dbReference>